<comment type="caution">
    <text evidence="2">The sequence shown here is derived from an EMBL/GenBank/DDBJ whole genome shotgun (WGS) entry which is preliminary data.</text>
</comment>
<dbReference type="AlphaFoldDB" id="A0A5D3BUQ9"/>
<evidence type="ECO:0000313" key="3">
    <source>
        <dbReference type="Proteomes" id="UP000321947"/>
    </source>
</evidence>
<protein>
    <submittedName>
        <fullName evidence="2">ATPase family AAA domain-containing protein</fullName>
    </submittedName>
</protein>
<feature type="region of interest" description="Disordered" evidence="1">
    <location>
        <begin position="190"/>
        <end position="221"/>
    </location>
</feature>
<reference evidence="2 3" key="1">
    <citation type="submission" date="2019-08" db="EMBL/GenBank/DDBJ databases">
        <title>Draft genome sequences of two oriental melons (Cucumis melo L. var makuwa).</title>
        <authorList>
            <person name="Kwon S.-Y."/>
        </authorList>
    </citation>
    <scope>NUCLEOTIDE SEQUENCE [LARGE SCALE GENOMIC DNA]</scope>
    <source>
        <strain evidence="3">cv. Chang Bougi</strain>
        <tissue evidence="2">Leaf</tissue>
    </source>
</reference>
<dbReference type="EMBL" id="SSTD01014931">
    <property type="protein sequence ID" value="TYK03471.1"/>
    <property type="molecule type" value="Genomic_DNA"/>
</dbReference>
<dbReference type="Proteomes" id="UP000321947">
    <property type="component" value="Unassembled WGS sequence"/>
</dbReference>
<proteinExistence type="predicted"/>
<organism evidence="2 3">
    <name type="scientific">Cucumis melo var. makuwa</name>
    <name type="common">Oriental melon</name>
    <dbReference type="NCBI Taxonomy" id="1194695"/>
    <lineage>
        <taxon>Eukaryota</taxon>
        <taxon>Viridiplantae</taxon>
        <taxon>Streptophyta</taxon>
        <taxon>Embryophyta</taxon>
        <taxon>Tracheophyta</taxon>
        <taxon>Spermatophyta</taxon>
        <taxon>Magnoliopsida</taxon>
        <taxon>eudicotyledons</taxon>
        <taxon>Gunneridae</taxon>
        <taxon>Pentapetalae</taxon>
        <taxon>rosids</taxon>
        <taxon>fabids</taxon>
        <taxon>Cucurbitales</taxon>
        <taxon>Cucurbitaceae</taxon>
        <taxon>Benincaseae</taxon>
        <taxon>Cucumis</taxon>
    </lineage>
</organism>
<evidence type="ECO:0000313" key="2">
    <source>
        <dbReference type="EMBL" id="TYK03471.1"/>
    </source>
</evidence>
<name>A0A5D3BUQ9_CUCMM</name>
<sequence>MEKISVFLELRSSFFLPQPSSSSSSHLTWDIPSFGGFIRRKRSKKQLRFVLLTCNATAAYQCLLLENVPYTGALLVAVEYFNSGIKSKKLPLIGVRGVGQDVDIMFNVVFRSTHGEFYQSNLALTSTMYPKQTGLGDGPVSSPLRTSARPRKRPISYGRPYVYYGSSATFKPSKNRTPAVRIAKLLRPKKQSMPTANAVGPDGRRKPQERPSKPIDVEASSSPQTIDQCLTGVENPSLSNTIVGIQQAIELLMVEDGKISTNKNKGSEIEYNHQEFQERLLRKMPLLVGPFCCILCRKAEEDLDHILWHCGEDRQHLFFCSYAAVVWNKLLKLFYFSLVFLSYNDLDVIVPGLGLGYFCLTFGALCQFGGLNDKREGVQILAVTQIPKMKT</sequence>
<gene>
    <name evidence="2" type="ORF">E5676_scaffold121G00820</name>
</gene>
<feature type="region of interest" description="Disordered" evidence="1">
    <location>
        <begin position="134"/>
        <end position="153"/>
    </location>
</feature>
<feature type="compositionally biased region" description="Basic and acidic residues" evidence="1">
    <location>
        <begin position="202"/>
        <end position="216"/>
    </location>
</feature>
<accession>A0A5D3BUQ9</accession>
<evidence type="ECO:0000256" key="1">
    <source>
        <dbReference type="SAM" id="MobiDB-lite"/>
    </source>
</evidence>